<feature type="transmembrane region" description="Helical" evidence="7">
    <location>
        <begin position="20"/>
        <end position="37"/>
    </location>
</feature>
<evidence type="ECO:0000313" key="10">
    <source>
        <dbReference type="Proteomes" id="UP000595894"/>
    </source>
</evidence>
<dbReference type="InterPro" id="IPR050445">
    <property type="entry name" value="Bact_polysacc_biosynth/exp"/>
</dbReference>
<feature type="domain" description="Polysaccharide chain length determinant N-terminal" evidence="8">
    <location>
        <begin position="11"/>
        <end position="91"/>
    </location>
</feature>
<evidence type="ECO:0000256" key="1">
    <source>
        <dbReference type="ARBA" id="ARBA00004651"/>
    </source>
</evidence>
<organism evidence="9 10">
    <name type="scientific">Sphingomonas aliaeris</name>
    <dbReference type="NCBI Taxonomy" id="2759526"/>
    <lineage>
        <taxon>Bacteria</taxon>
        <taxon>Pseudomonadati</taxon>
        <taxon>Pseudomonadota</taxon>
        <taxon>Alphaproteobacteria</taxon>
        <taxon>Sphingomonadales</taxon>
        <taxon>Sphingomonadaceae</taxon>
        <taxon>Sphingomonas</taxon>
    </lineage>
</organism>
<reference evidence="10" key="1">
    <citation type="submission" date="2020-09" db="EMBL/GenBank/DDBJ databases">
        <title>Sphingomonas sp., a new species isolated from pork steak.</title>
        <authorList>
            <person name="Heidler von Heilborn D."/>
        </authorList>
    </citation>
    <scope>NUCLEOTIDE SEQUENCE [LARGE SCALE GENOMIC DNA]</scope>
</reference>
<dbReference type="GO" id="GO:0004713">
    <property type="term" value="F:protein tyrosine kinase activity"/>
    <property type="evidence" value="ECO:0007669"/>
    <property type="project" value="TreeGrafter"/>
</dbReference>
<keyword evidence="5 7" id="KW-0472">Membrane</keyword>
<gene>
    <name evidence="9" type="ORF">H5J25_05875</name>
</gene>
<proteinExistence type="predicted"/>
<evidence type="ECO:0000313" key="9">
    <source>
        <dbReference type="EMBL" id="QQV78218.1"/>
    </source>
</evidence>
<feature type="transmembrane region" description="Helical" evidence="7">
    <location>
        <begin position="416"/>
        <end position="436"/>
    </location>
</feature>
<feature type="transmembrane region" description="Helical" evidence="7">
    <location>
        <begin position="477"/>
        <end position="497"/>
    </location>
</feature>
<dbReference type="PANTHER" id="PTHR32309">
    <property type="entry name" value="TYROSINE-PROTEIN KINASE"/>
    <property type="match status" value="1"/>
</dbReference>
<keyword evidence="2" id="KW-1003">Cell membrane</keyword>
<evidence type="ECO:0000256" key="3">
    <source>
        <dbReference type="ARBA" id="ARBA00022692"/>
    </source>
</evidence>
<comment type="subcellular location">
    <subcellularLocation>
        <location evidence="1">Cell membrane</location>
        <topology evidence="1">Multi-pass membrane protein</topology>
    </subcellularLocation>
</comment>
<name>A0A974NWQ7_9SPHN</name>
<evidence type="ECO:0000259" key="8">
    <source>
        <dbReference type="Pfam" id="PF02706"/>
    </source>
</evidence>
<dbReference type="Proteomes" id="UP000595894">
    <property type="component" value="Chromosome"/>
</dbReference>
<evidence type="ECO:0000256" key="2">
    <source>
        <dbReference type="ARBA" id="ARBA00022475"/>
    </source>
</evidence>
<protein>
    <submittedName>
        <fullName evidence="9">Chain-length determining protein</fullName>
    </submittedName>
</protein>
<evidence type="ECO:0000256" key="7">
    <source>
        <dbReference type="SAM" id="Phobius"/>
    </source>
</evidence>
<dbReference type="Pfam" id="PF02706">
    <property type="entry name" value="Wzz"/>
    <property type="match status" value="1"/>
</dbReference>
<keyword evidence="4 7" id="KW-1133">Transmembrane helix</keyword>
<dbReference type="PANTHER" id="PTHR32309:SF13">
    <property type="entry name" value="FERRIC ENTEROBACTIN TRANSPORT PROTEIN FEPE"/>
    <property type="match status" value="1"/>
</dbReference>
<keyword evidence="3 7" id="KW-0812">Transmembrane</keyword>
<accession>A0A974NWQ7</accession>
<dbReference type="InterPro" id="IPR003856">
    <property type="entry name" value="LPS_length_determ_N"/>
</dbReference>
<dbReference type="EMBL" id="CP061035">
    <property type="protein sequence ID" value="QQV78218.1"/>
    <property type="molecule type" value="Genomic_DNA"/>
</dbReference>
<dbReference type="NCBIfam" id="TIGR03007">
    <property type="entry name" value="pepcterm_ChnLen"/>
    <property type="match status" value="1"/>
</dbReference>
<dbReference type="AlphaFoldDB" id="A0A974NWQ7"/>
<evidence type="ECO:0000256" key="4">
    <source>
        <dbReference type="ARBA" id="ARBA00022989"/>
    </source>
</evidence>
<feature type="coiled-coil region" evidence="6">
    <location>
        <begin position="165"/>
        <end position="192"/>
    </location>
</feature>
<dbReference type="GO" id="GO:0005886">
    <property type="term" value="C:plasma membrane"/>
    <property type="evidence" value="ECO:0007669"/>
    <property type="project" value="UniProtKB-SubCell"/>
</dbReference>
<evidence type="ECO:0000256" key="6">
    <source>
        <dbReference type="SAM" id="Coils"/>
    </source>
</evidence>
<keyword evidence="10" id="KW-1185">Reference proteome</keyword>
<dbReference type="InterPro" id="IPR014345">
    <property type="entry name" value="XrtA_polysacc_chain"/>
</dbReference>
<sequence>MSGIYDEVRVMLHAIWRRRWLAMAVAWAIAIVGWLFVSQIPNTYESTARVVVQMQSILPSAVGITTADQQKDVDRVRQTLTSAVNLEKVVRGTDLAATVQTDRDVADRVAGLQKAITITAQQDNLFEITARGGSPKITRAIVQKLIDIFVEENLAGDRDETSQSLRFLDAQLEQRQKQLQDAESKRTDFQNRYLGSLPGTGSLTDRMGTARSAMAQVESDLAAAQSSLAAVNGQMAGTSPTIAGAPGTVTSGPARARLSAIQGQIADARSRGFTDNHPDMIALKSQLVAATAAARNEPAGSAGAGGASANPLYLSFRSMQADKQAQVAALSMRKAQLQGDLDTINSKLAGDPAVAAEQGQIERNYAVLKDQYDKLLADREDIKLRGQAQTQTDSIKFTVIDPPSAPRVPSAPNRPMLLTGVLIVAIGGGIGAAFALGQLRTTFATAARLERATGMTVIGSIGEAVTQVQIAARRRNLMYFGGGAAALGAAYVALLGVEMVSRGLAA</sequence>
<dbReference type="RefSeq" id="WP_202095149.1">
    <property type="nucleotide sequence ID" value="NZ_CP061035.1"/>
</dbReference>
<evidence type="ECO:0000256" key="5">
    <source>
        <dbReference type="ARBA" id="ARBA00023136"/>
    </source>
</evidence>
<keyword evidence="6" id="KW-0175">Coiled coil</keyword>
<dbReference type="KEGG" id="sari:H5J25_05875"/>